<evidence type="ECO:0000313" key="5">
    <source>
        <dbReference type="EMBL" id="RIJ33099.1"/>
    </source>
</evidence>
<organism evidence="5 6">
    <name type="scientific">Henriciella mobilis</name>
    <dbReference type="NCBI Taxonomy" id="2305467"/>
    <lineage>
        <taxon>Bacteria</taxon>
        <taxon>Pseudomonadati</taxon>
        <taxon>Pseudomonadota</taxon>
        <taxon>Alphaproteobacteria</taxon>
        <taxon>Hyphomonadales</taxon>
        <taxon>Hyphomonadaceae</taxon>
        <taxon>Henriciella</taxon>
    </lineage>
</organism>
<evidence type="ECO:0000256" key="1">
    <source>
        <dbReference type="ARBA" id="ARBA00010403"/>
    </source>
</evidence>
<feature type="domain" description="Hydantoinase/oxoprolinase N-terminal" evidence="4">
    <location>
        <begin position="14"/>
        <end position="194"/>
    </location>
</feature>
<gene>
    <name evidence="5" type="ORF">D1223_04455</name>
</gene>
<dbReference type="GO" id="GO:0005829">
    <property type="term" value="C:cytosol"/>
    <property type="evidence" value="ECO:0007669"/>
    <property type="project" value="TreeGrafter"/>
</dbReference>
<reference evidence="5 6" key="1">
    <citation type="submission" date="2018-08" db="EMBL/GenBank/DDBJ databases">
        <title>Henriciella mobilis sp. nov., isolated from seawater.</title>
        <authorList>
            <person name="Cheng H."/>
            <person name="Wu Y.-H."/>
            <person name="Xu X.-W."/>
            <person name="Guo L.-L."/>
        </authorList>
    </citation>
    <scope>NUCLEOTIDE SEQUENCE [LARGE SCALE GENOMIC DNA]</scope>
    <source>
        <strain evidence="5 6">JN25</strain>
    </source>
</reference>
<protein>
    <submittedName>
        <fullName evidence="5">5-oxoprolinase</fullName>
    </submittedName>
</protein>
<dbReference type="InterPro" id="IPR002821">
    <property type="entry name" value="Hydantoinase_A"/>
</dbReference>
<sequence length="1207" mass="127678">MSDTIGGKSANGWHFWVDRGGTFTDIIARKPDGSFEITKLLSENPDAYQDAAMAGIRDLTGADDDAALDTRQVEDVRIGTTVATNSLLERKGARTVLIVTTGFADLLRIGRQARPDIFALDIRKPAPLYDVVREVDARIGLDGAVLSPLNEDAARSILSEARNNGVASCAIALMNAWKFPEMERRLGEIAREIGFHHVTLSHQADPLVGYVARSATSVADAYLSPVLRTYVDQVRGALGKVPLRFMQSNGGLADADTFQGKDAVLSGPAGGVVGSARSAAALGHDKVIGFDMGGTSTDISVYEDGFERVTEADVAGTPLRVPMMDIHTVAAGGGSIIRFDQGRLQVGPHSAGADPGPCAYRRGGPLTVTDANILLGRIQPAYFPAVFGPRQDQSLDVDAVEAAFAQLASTIQADSGDAWTAQEIAGGALRIAVANMAQAIRKVTLEKGRDTDGFVLQAFGGAGGQHACLVASELGIDTVLIHPFSGVLSALGIGLADEIDIRRASVEKPLDEAGVANARETIDALRAAQNDRFAGAGPESLDWSPSIALRYSGTDTTIDVPLNRAEVMRAAFEASHQRQFGFTTPDRSITIESVTSELRRAGTDVRLPERPPRSEGNAEATATVPAWFEGEELETPAYQRADLRPGDAIEGPALIVEQTQTTVVDPGWSVSVAARGDLIITRKAIQPRGDIAAHGTPDPILLELFNNMFMAIAERMGAVLRETATSVNIKERLDFSCALFDAEGQLLANAPHMPVHLGAMGESVRTVLKTRGTSLRPGDMIALNNPFNGGTHLPDITVISPVFDETGSEIRFFVGNRGHHADIGGMTPGSTPPDAKTLEEEGVVIDDFLLRSAGEFREAAFRDLLASAAYPARDPDSNVSDILAQIAANEAGARDVQAMIARYGWAGVSAYARHVMDNAEESVRRVIDRLSDGEMQVEMDDGLPLCVSIKVDHTARSARIDFSGTGAQRPGNFNAPPVVTRSAVLYVFRCLVADELPLNEGCMRPLELVIPDGSFLSPSPGSAVVAGNTEVSQAVCNVLLGALGACAAAQGTMNNFLCGNDTYQYYETICGGAGAGPGFDGASGVHTHMTNTRITDPEILELRYPLRVRGFSLRPGSGGAGKHKGGDGVVREIEALSGTTVTLVSSSRFIPPFGLAGGGNAETGRQYVRRKTGETEDVAGISRVELEPGDTITIETPGGGGYGHADD</sequence>
<proteinExistence type="inferred from homology"/>
<dbReference type="Proteomes" id="UP000266385">
    <property type="component" value="Unassembled WGS sequence"/>
</dbReference>
<dbReference type="InterPro" id="IPR045079">
    <property type="entry name" value="Oxoprolinase-like"/>
</dbReference>
<accession>A0A399RSS3</accession>
<dbReference type="Pfam" id="PF01968">
    <property type="entry name" value="Hydantoinase_A"/>
    <property type="match status" value="1"/>
</dbReference>
<name>A0A399RSS3_9PROT</name>
<evidence type="ECO:0000259" key="3">
    <source>
        <dbReference type="Pfam" id="PF02538"/>
    </source>
</evidence>
<feature type="domain" description="Hydantoinase A/oxoprolinase" evidence="2">
    <location>
        <begin position="213"/>
        <end position="497"/>
    </location>
</feature>
<evidence type="ECO:0000259" key="4">
    <source>
        <dbReference type="Pfam" id="PF05378"/>
    </source>
</evidence>
<dbReference type="PANTHER" id="PTHR11365:SF23">
    <property type="entry name" value="HYPOTHETICAL 5-OXOPROLINASE (EUROFUNG)-RELATED"/>
    <property type="match status" value="1"/>
</dbReference>
<dbReference type="InterPro" id="IPR008040">
    <property type="entry name" value="Hydant_A_N"/>
</dbReference>
<dbReference type="Pfam" id="PF02538">
    <property type="entry name" value="Hydantoinase_B"/>
    <property type="match status" value="1"/>
</dbReference>
<dbReference type="EMBL" id="QWFX01000005">
    <property type="protein sequence ID" value="RIJ33099.1"/>
    <property type="molecule type" value="Genomic_DNA"/>
</dbReference>
<feature type="domain" description="Hydantoinase B/oxoprolinase" evidence="3">
    <location>
        <begin position="698"/>
        <end position="1204"/>
    </location>
</feature>
<evidence type="ECO:0000259" key="2">
    <source>
        <dbReference type="Pfam" id="PF01968"/>
    </source>
</evidence>
<evidence type="ECO:0000313" key="6">
    <source>
        <dbReference type="Proteomes" id="UP000266385"/>
    </source>
</evidence>
<comment type="similarity">
    <text evidence="1">Belongs to the oxoprolinase family.</text>
</comment>
<dbReference type="OrthoDB" id="9759608at2"/>
<dbReference type="RefSeq" id="WP_119375177.1">
    <property type="nucleotide sequence ID" value="NZ_QWFX01000005.1"/>
</dbReference>
<dbReference type="GO" id="GO:0017168">
    <property type="term" value="F:5-oxoprolinase (ATP-hydrolyzing) activity"/>
    <property type="evidence" value="ECO:0007669"/>
    <property type="project" value="TreeGrafter"/>
</dbReference>
<keyword evidence="6" id="KW-1185">Reference proteome</keyword>
<dbReference type="PANTHER" id="PTHR11365">
    <property type="entry name" value="5-OXOPROLINASE RELATED"/>
    <property type="match status" value="1"/>
</dbReference>
<dbReference type="Pfam" id="PF05378">
    <property type="entry name" value="Hydant_A_N"/>
    <property type="match status" value="1"/>
</dbReference>
<dbReference type="InterPro" id="IPR003692">
    <property type="entry name" value="Hydantoinase_B"/>
</dbReference>
<dbReference type="GO" id="GO:0006749">
    <property type="term" value="P:glutathione metabolic process"/>
    <property type="evidence" value="ECO:0007669"/>
    <property type="project" value="TreeGrafter"/>
</dbReference>
<comment type="caution">
    <text evidence="5">The sequence shown here is derived from an EMBL/GenBank/DDBJ whole genome shotgun (WGS) entry which is preliminary data.</text>
</comment>
<dbReference type="AlphaFoldDB" id="A0A399RSS3"/>